<dbReference type="Gene3D" id="2.40.240.20">
    <property type="entry name" value="Hypothetical PUA domain-like, domain 1"/>
    <property type="match status" value="1"/>
</dbReference>
<comment type="subcellular location">
    <subcellularLocation>
        <location evidence="1 12">Cytoplasm</location>
    </subcellularLocation>
</comment>
<dbReference type="GO" id="GO:0070475">
    <property type="term" value="P:rRNA base methylation"/>
    <property type="evidence" value="ECO:0007669"/>
    <property type="project" value="TreeGrafter"/>
</dbReference>
<dbReference type="EMBL" id="FUKP01000046">
    <property type="protein sequence ID" value="SJN28248.1"/>
    <property type="molecule type" value="Genomic_DNA"/>
</dbReference>
<evidence type="ECO:0000256" key="10">
    <source>
        <dbReference type="ARBA" id="ARBA00025699"/>
    </source>
</evidence>
<dbReference type="GO" id="GO:0005737">
    <property type="term" value="C:cytoplasm"/>
    <property type="evidence" value="ECO:0007669"/>
    <property type="project" value="UniProtKB-SubCell"/>
</dbReference>
<dbReference type="InterPro" id="IPR029028">
    <property type="entry name" value="Alpha/beta_knot_MTases"/>
</dbReference>
<dbReference type="SUPFAM" id="SSF75217">
    <property type="entry name" value="alpha/beta knot"/>
    <property type="match status" value="1"/>
</dbReference>
<keyword evidence="6 12" id="KW-0698">rRNA processing</keyword>
<evidence type="ECO:0000256" key="4">
    <source>
        <dbReference type="ARBA" id="ARBA00013673"/>
    </source>
</evidence>
<comment type="function">
    <text evidence="10 12">Specifically methylates the N3 position of the uracil ring of uridine 1498 (m3U1498) in 16S rRNA. Acts on the fully assembled 30S ribosomal subunit.</text>
</comment>
<dbReference type="NCBIfam" id="TIGR00046">
    <property type="entry name" value="RsmE family RNA methyltransferase"/>
    <property type="match status" value="1"/>
</dbReference>
<dbReference type="InterPro" id="IPR046887">
    <property type="entry name" value="RsmE_PUA-like"/>
</dbReference>
<comment type="similarity">
    <text evidence="2 12">Belongs to the RNA methyltransferase RsmE family.</text>
</comment>
<dbReference type="InterPro" id="IPR029026">
    <property type="entry name" value="tRNA_m1G_MTases_N"/>
</dbReference>
<comment type="catalytic activity">
    <reaction evidence="11 12">
        <text>uridine(1498) in 16S rRNA + S-adenosyl-L-methionine = N(3)-methyluridine(1498) in 16S rRNA + S-adenosyl-L-homocysteine + H(+)</text>
        <dbReference type="Rhea" id="RHEA:42920"/>
        <dbReference type="Rhea" id="RHEA-COMP:10283"/>
        <dbReference type="Rhea" id="RHEA-COMP:10284"/>
        <dbReference type="ChEBI" id="CHEBI:15378"/>
        <dbReference type="ChEBI" id="CHEBI:57856"/>
        <dbReference type="ChEBI" id="CHEBI:59789"/>
        <dbReference type="ChEBI" id="CHEBI:65315"/>
        <dbReference type="ChEBI" id="CHEBI:74502"/>
        <dbReference type="EC" id="2.1.1.193"/>
    </reaction>
</comment>
<dbReference type="Proteomes" id="UP000196230">
    <property type="component" value="Unassembled WGS sequence"/>
</dbReference>
<evidence type="ECO:0000259" key="14">
    <source>
        <dbReference type="Pfam" id="PF20260"/>
    </source>
</evidence>
<organism evidence="15 16">
    <name type="scientific">Micrococcus lylae</name>
    <dbReference type="NCBI Taxonomy" id="1273"/>
    <lineage>
        <taxon>Bacteria</taxon>
        <taxon>Bacillati</taxon>
        <taxon>Actinomycetota</taxon>
        <taxon>Actinomycetes</taxon>
        <taxon>Micrococcales</taxon>
        <taxon>Micrococcaceae</taxon>
        <taxon>Micrococcus</taxon>
    </lineage>
</organism>
<accession>A0A1R4J840</accession>
<evidence type="ECO:0000256" key="5">
    <source>
        <dbReference type="ARBA" id="ARBA00022490"/>
    </source>
</evidence>
<dbReference type="InterPro" id="IPR015947">
    <property type="entry name" value="PUA-like_sf"/>
</dbReference>
<evidence type="ECO:0000256" key="11">
    <source>
        <dbReference type="ARBA" id="ARBA00047944"/>
    </source>
</evidence>
<dbReference type="RefSeq" id="WP_087134100.1">
    <property type="nucleotide sequence ID" value="NZ_FUKP01000046.1"/>
</dbReference>
<dbReference type="PANTHER" id="PTHR30027">
    <property type="entry name" value="RIBOSOMAL RNA SMALL SUBUNIT METHYLTRANSFERASE E"/>
    <property type="match status" value="1"/>
</dbReference>
<dbReference type="GO" id="GO:0070042">
    <property type="term" value="F:rRNA (uridine-N3-)-methyltransferase activity"/>
    <property type="evidence" value="ECO:0007669"/>
    <property type="project" value="TreeGrafter"/>
</dbReference>
<name>A0A1R4J840_9MICC</name>
<keyword evidence="8 12" id="KW-0808">Transferase</keyword>
<evidence type="ECO:0000256" key="2">
    <source>
        <dbReference type="ARBA" id="ARBA00005528"/>
    </source>
</evidence>
<gene>
    <name evidence="15" type="ORF">FM125_07055</name>
</gene>
<evidence type="ECO:0000256" key="3">
    <source>
        <dbReference type="ARBA" id="ARBA00012328"/>
    </source>
</evidence>
<evidence type="ECO:0000256" key="12">
    <source>
        <dbReference type="PIRNR" id="PIRNR015601"/>
    </source>
</evidence>
<evidence type="ECO:0000256" key="1">
    <source>
        <dbReference type="ARBA" id="ARBA00004496"/>
    </source>
</evidence>
<feature type="domain" description="Ribosomal RNA small subunit methyltransferase E methyltransferase" evidence="13">
    <location>
        <begin position="81"/>
        <end position="244"/>
    </location>
</feature>
<evidence type="ECO:0000256" key="9">
    <source>
        <dbReference type="ARBA" id="ARBA00022691"/>
    </source>
</evidence>
<evidence type="ECO:0000313" key="15">
    <source>
        <dbReference type="EMBL" id="SJN28248.1"/>
    </source>
</evidence>
<dbReference type="NCBIfam" id="NF008693">
    <property type="entry name" value="PRK11713.2-3"/>
    <property type="match status" value="1"/>
</dbReference>
<dbReference type="PANTHER" id="PTHR30027:SF3">
    <property type="entry name" value="16S RRNA (URACIL(1498)-N(3))-METHYLTRANSFERASE"/>
    <property type="match status" value="1"/>
</dbReference>
<dbReference type="PIRSF" id="PIRSF015601">
    <property type="entry name" value="MTase_slr0722"/>
    <property type="match status" value="1"/>
</dbReference>
<evidence type="ECO:0000259" key="13">
    <source>
        <dbReference type="Pfam" id="PF04452"/>
    </source>
</evidence>
<dbReference type="SUPFAM" id="SSF88697">
    <property type="entry name" value="PUA domain-like"/>
    <property type="match status" value="1"/>
</dbReference>
<sequence length="250" mass="26163">MTAHLFYVAPGVLDDGRPGSCVTLTGAEARHATGAMRLGPGDPILVADTVGRRAHGTVAAAEKDSVTVTVDQVENVPAQRPELVLVQALAKGDRDTLAVQTATELGVDAVVPWESERAIVRWRGPREAKARQKWADALHAAAKQARRARIPVLEPTVTGASVRDLVTEGTVVVVLHEDATQGLTAADAADWSEAERIVLVVGPEGGISAGELDALTDAGVQLRLLGTNVLRSSTAGPAALAVLQHLLGRW</sequence>
<reference evidence="15 16" key="1">
    <citation type="submission" date="2017-02" db="EMBL/GenBank/DDBJ databases">
        <authorList>
            <person name="Peterson S.W."/>
        </authorList>
    </citation>
    <scope>NUCLEOTIDE SEQUENCE [LARGE SCALE GENOMIC DNA]</scope>
    <source>
        <strain evidence="15 16">2B3F</strain>
    </source>
</reference>
<evidence type="ECO:0000256" key="6">
    <source>
        <dbReference type="ARBA" id="ARBA00022552"/>
    </source>
</evidence>
<dbReference type="InterPro" id="IPR006700">
    <property type="entry name" value="RsmE"/>
</dbReference>
<dbReference type="Pfam" id="PF04452">
    <property type="entry name" value="Methyltrans_RNA"/>
    <property type="match status" value="1"/>
</dbReference>
<dbReference type="Pfam" id="PF20260">
    <property type="entry name" value="PUA_4"/>
    <property type="match status" value="1"/>
</dbReference>
<dbReference type="Gene3D" id="3.40.1280.10">
    <property type="match status" value="1"/>
</dbReference>
<keyword evidence="7 12" id="KW-0489">Methyltransferase</keyword>
<dbReference type="EC" id="2.1.1.193" evidence="3 12"/>
<proteinExistence type="inferred from homology"/>
<protein>
    <recommendedName>
        <fullName evidence="4 12">Ribosomal RNA small subunit methyltransferase E</fullName>
        <ecNumber evidence="3 12">2.1.1.193</ecNumber>
    </recommendedName>
</protein>
<feature type="domain" description="Ribosomal RNA small subunit methyltransferase E PUA-like" evidence="14">
    <location>
        <begin position="24"/>
        <end position="70"/>
    </location>
</feature>
<evidence type="ECO:0000256" key="8">
    <source>
        <dbReference type="ARBA" id="ARBA00022679"/>
    </source>
</evidence>
<dbReference type="CDD" id="cd18084">
    <property type="entry name" value="RsmE-like"/>
    <property type="match status" value="1"/>
</dbReference>
<keyword evidence="9 12" id="KW-0949">S-adenosyl-L-methionine</keyword>
<evidence type="ECO:0000256" key="7">
    <source>
        <dbReference type="ARBA" id="ARBA00022603"/>
    </source>
</evidence>
<dbReference type="InterPro" id="IPR046886">
    <property type="entry name" value="RsmE_MTase_dom"/>
</dbReference>
<keyword evidence="5 12" id="KW-0963">Cytoplasm</keyword>
<dbReference type="AlphaFoldDB" id="A0A1R4J840"/>
<evidence type="ECO:0000313" key="16">
    <source>
        <dbReference type="Proteomes" id="UP000196230"/>
    </source>
</evidence>